<feature type="signal peptide" evidence="1">
    <location>
        <begin position="1"/>
        <end position="19"/>
    </location>
</feature>
<gene>
    <name evidence="2" type="ORF">DFH94DRAFT_744080</name>
</gene>
<evidence type="ECO:0000256" key="1">
    <source>
        <dbReference type="SAM" id="SignalP"/>
    </source>
</evidence>
<evidence type="ECO:0000313" key="3">
    <source>
        <dbReference type="Proteomes" id="UP000759537"/>
    </source>
</evidence>
<evidence type="ECO:0000313" key="2">
    <source>
        <dbReference type="EMBL" id="KAF8479522.1"/>
    </source>
</evidence>
<keyword evidence="1" id="KW-0732">Signal</keyword>
<dbReference type="AlphaFoldDB" id="A0A9P5T8N0"/>
<comment type="caution">
    <text evidence="2">The sequence shown here is derived from an EMBL/GenBank/DDBJ whole genome shotgun (WGS) entry which is preliminary data.</text>
</comment>
<dbReference type="Gene3D" id="2.40.40.10">
    <property type="entry name" value="RlpA-like domain"/>
    <property type="match status" value="1"/>
</dbReference>
<dbReference type="SUPFAM" id="SSF50685">
    <property type="entry name" value="Barwin-like endoglucanases"/>
    <property type="match status" value="1"/>
</dbReference>
<feature type="chain" id="PRO_5040290703" description="Cellulase" evidence="1">
    <location>
        <begin position="20"/>
        <end position="234"/>
    </location>
</feature>
<dbReference type="OrthoDB" id="5823761at2759"/>
<dbReference type="Pfam" id="PF22514">
    <property type="entry name" value="EXPB1_D1"/>
    <property type="match status" value="1"/>
</dbReference>
<protein>
    <recommendedName>
        <fullName evidence="4">Cellulase</fullName>
    </recommendedName>
</protein>
<reference evidence="2" key="1">
    <citation type="submission" date="2019-10" db="EMBL/GenBank/DDBJ databases">
        <authorList>
            <consortium name="DOE Joint Genome Institute"/>
            <person name="Kuo A."/>
            <person name="Miyauchi S."/>
            <person name="Kiss E."/>
            <person name="Drula E."/>
            <person name="Kohler A."/>
            <person name="Sanchez-Garcia M."/>
            <person name="Andreopoulos B."/>
            <person name="Barry K.W."/>
            <person name="Bonito G."/>
            <person name="Buee M."/>
            <person name="Carver A."/>
            <person name="Chen C."/>
            <person name="Cichocki N."/>
            <person name="Clum A."/>
            <person name="Culley D."/>
            <person name="Crous P.W."/>
            <person name="Fauchery L."/>
            <person name="Girlanda M."/>
            <person name="Hayes R."/>
            <person name="Keri Z."/>
            <person name="LaButti K."/>
            <person name="Lipzen A."/>
            <person name="Lombard V."/>
            <person name="Magnuson J."/>
            <person name="Maillard F."/>
            <person name="Morin E."/>
            <person name="Murat C."/>
            <person name="Nolan M."/>
            <person name="Ohm R."/>
            <person name="Pangilinan J."/>
            <person name="Pereira M."/>
            <person name="Perotto S."/>
            <person name="Peter M."/>
            <person name="Riley R."/>
            <person name="Sitrit Y."/>
            <person name="Stielow B."/>
            <person name="Szollosi G."/>
            <person name="Zifcakova L."/>
            <person name="Stursova M."/>
            <person name="Spatafora J.W."/>
            <person name="Tedersoo L."/>
            <person name="Vaario L.-M."/>
            <person name="Yamada A."/>
            <person name="Yan M."/>
            <person name="Wang P."/>
            <person name="Xu J."/>
            <person name="Bruns T."/>
            <person name="Baldrian P."/>
            <person name="Vilgalys R."/>
            <person name="Henrissat B."/>
            <person name="Grigoriev I.V."/>
            <person name="Hibbett D."/>
            <person name="Nagy L.G."/>
            <person name="Martin F.M."/>
        </authorList>
    </citation>
    <scope>NUCLEOTIDE SEQUENCE</scope>
    <source>
        <strain evidence="2">Prilba</strain>
    </source>
</reference>
<accession>A0A9P5T8N0</accession>
<reference evidence="2" key="2">
    <citation type="journal article" date="2020" name="Nat. Commun.">
        <title>Large-scale genome sequencing of mycorrhizal fungi provides insights into the early evolution of symbiotic traits.</title>
        <authorList>
            <person name="Miyauchi S."/>
            <person name="Kiss E."/>
            <person name="Kuo A."/>
            <person name="Drula E."/>
            <person name="Kohler A."/>
            <person name="Sanchez-Garcia M."/>
            <person name="Morin E."/>
            <person name="Andreopoulos B."/>
            <person name="Barry K.W."/>
            <person name="Bonito G."/>
            <person name="Buee M."/>
            <person name="Carver A."/>
            <person name="Chen C."/>
            <person name="Cichocki N."/>
            <person name="Clum A."/>
            <person name="Culley D."/>
            <person name="Crous P.W."/>
            <person name="Fauchery L."/>
            <person name="Girlanda M."/>
            <person name="Hayes R.D."/>
            <person name="Keri Z."/>
            <person name="LaButti K."/>
            <person name="Lipzen A."/>
            <person name="Lombard V."/>
            <person name="Magnuson J."/>
            <person name="Maillard F."/>
            <person name="Murat C."/>
            <person name="Nolan M."/>
            <person name="Ohm R.A."/>
            <person name="Pangilinan J."/>
            <person name="Pereira M.F."/>
            <person name="Perotto S."/>
            <person name="Peter M."/>
            <person name="Pfister S."/>
            <person name="Riley R."/>
            <person name="Sitrit Y."/>
            <person name="Stielow J.B."/>
            <person name="Szollosi G."/>
            <person name="Zifcakova L."/>
            <person name="Stursova M."/>
            <person name="Spatafora J.W."/>
            <person name="Tedersoo L."/>
            <person name="Vaario L.M."/>
            <person name="Yamada A."/>
            <person name="Yan M."/>
            <person name="Wang P."/>
            <person name="Xu J."/>
            <person name="Bruns T."/>
            <person name="Baldrian P."/>
            <person name="Vilgalys R."/>
            <person name="Dunand C."/>
            <person name="Henrissat B."/>
            <person name="Grigoriev I.V."/>
            <person name="Hibbett D."/>
            <person name="Nagy L.G."/>
            <person name="Martin F.M."/>
        </authorList>
    </citation>
    <scope>NUCLEOTIDE SEQUENCE</scope>
    <source>
        <strain evidence="2">Prilba</strain>
    </source>
</reference>
<dbReference type="Proteomes" id="UP000759537">
    <property type="component" value="Unassembled WGS sequence"/>
</dbReference>
<keyword evidence="3" id="KW-1185">Reference proteome</keyword>
<name>A0A9P5T8N0_9AGAM</name>
<proteinExistence type="predicted"/>
<evidence type="ECO:0008006" key="4">
    <source>
        <dbReference type="Google" id="ProtNLM"/>
    </source>
</evidence>
<dbReference type="EMBL" id="WHVB01000009">
    <property type="protein sequence ID" value="KAF8479522.1"/>
    <property type="molecule type" value="Genomic_DNA"/>
</dbReference>
<sequence length="234" mass="24935">MKSALALVAFVSLSALVVASPHDIVHQHRDAAPTNSADTCSGWVQKFRGKATFTASNNSSLDYCKQAPACGQYFTSGFTAAVNELAFGAQLNNGPGDACGRCFYVKPQWDPSEPDFKLPPGLGITVMVNNLCTNSSGSTPQTNLCGQTVSDRLNSFDKYMHFELCTPSGAWDAFYPGKQPRTMVGKYQEVPCTGSTTAWKGGQGTIFAEDSCMAPVNAPRWPKTACGNKGCPPP</sequence>
<dbReference type="InterPro" id="IPR036908">
    <property type="entry name" value="RlpA-like_sf"/>
</dbReference>
<organism evidence="2 3">
    <name type="scientific">Russula ochroleuca</name>
    <dbReference type="NCBI Taxonomy" id="152965"/>
    <lineage>
        <taxon>Eukaryota</taxon>
        <taxon>Fungi</taxon>
        <taxon>Dikarya</taxon>
        <taxon>Basidiomycota</taxon>
        <taxon>Agaricomycotina</taxon>
        <taxon>Agaricomycetes</taxon>
        <taxon>Russulales</taxon>
        <taxon>Russulaceae</taxon>
        <taxon>Russula</taxon>
    </lineage>
</organism>